<organism evidence="1 2">
    <name type="scientific">Thermaerobacter marianensis (strain ATCC 700841 / DSM 12885 / JCM 10246 / 7p75a)</name>
    <dbReference type="NCBI Taxonomy" id="644966"/>
    <lineage>
        <taxon>Bacteria</taxon>
        <taxon>Bacillati</taxon>
        <taxon>Bacillota</taxon>
        <taxon>Clostridia</taxon>
        <taxon>Eubacteriales</taxon>
        <taxon>Clostridiales Family XVII. Incertae Sedis</taxon>
        <taxon>Thermaerobacter</taxon>
    </lineage>
</organism>
<evidence type="ECO:0000313" key="1">
    <source>
        <dbReference type="EMBL" id="ADU50153.1"/>
    </source>
</evidence>
<reference evidence="2" key="2">
    <citation type="journal article" date="2010" name="Stand. Genomic Sci.">
        <title>Complete genome sequence of Thermaerobacter marianensis type strain (7p75aT).</title>
        <authorList>
            <person name="Han C."/>
            <person name="Gu W."/>
            <person name="Zhang X."/>
            <person name="Lapidus A."/>
            <person name="Nolan M."/>
            <person name="Copeland A."/>
            <person name="Lucas S."/>
            <person name="Glavina Del Rio T."/>
            <person name="Tice H."/>
            <person name="Cheng J."/>
            <person name="Tapia R."/>
            <person name="Goodwin L."/>
            <person name="Pitluck S."/>
            <person name="Pagani I."/>
            <person name="Ivanova N."/>
            <person name="Mavromatis K."/>
            <person name="Mikhailova N."/>
            <person name="Pati A."/>
            <person name="Chen A."/>
            <person name="Palaniappan K."/>
            <person name="Land M."/>
            <person name="Hauser L."/>
            <person name="Chang Y."/>
            <person name="Jeffries C."/>
            <person name="Schneider S."/>
            <person name="Rohde M."/>
            <person name="Goker M."/>
            <person name="Pukall R."/>
            <person name="Woyke T."/>
            <person name="Bristow J."/>
            <person name="Eisen J."/>
            <person name="Markowitz V."/>
            <person name="Hugenholtz P."/>
            <person name="Kyrpides N."/>
            <person name="Klenk H."/>
            <person name="Detter J."/>
        </authorList>
    </citation>
    <scope>NUCLEOTIDE SEQUENCE [LARGE SCALE GENOMIC DNA]</scope>
    <source>
        <strain evidence="2">ATCC 700841 / DSM 12885 / JCM 10246 / 7p75a</strain>
    </source>
</reference>
<evidence type="ECO:0000313" key="2">
    <source>
        <dbReference type="Proteomes" id="UP000008915"/>
    </source>
</evidence>
<dbReference type="HOGENOM" id="CLU_169501_0_0_9"/>
<dbReference type="EMBL" id="CP002344">
    <property type="protein sequence ID" value="ADU50153.1"/>
    <property type="molecule type" value="Genomic_DNA"/>
</dbReference>
<accession>E6SKG6</accession>
<dbReference type="STRING" id="644966.Tmar_0028"/>
<dbReference type="KEGG" id="tmr:Tmar_0028"/>
<name>E6SKG6_THEM7</name>
<dbReference type="OrthoDB" id="2630192at2"/>
<gene>
    <name evidence="1" type="ordered locus">Tmar_0028</name>
</gene>
<keyword evidence="2" id="KW-1185">Reference proteome</keyword>
<protein>
    <submittedName>
        <fullName evidence="1">Uncharacterized protein</fullName>
    </submittedName>
</protein>
<proteinExistence type="predicted"/>
<reference evidence="1 2" key="1">
    <citation type="journal article" date="2010" name="Stand. Genomic Sci.">
        <title>Complete genome sequence of Thermaerobacter marianensis type strain (7p75a).</title>
        <authorList>
            <person name="Han C."/>
            <person name="Gu W."/>
            <person name="Zhang X."/>
            <person name="Lapidus A."/>
            <person name="Nolan M."/>
            <person name="Copeland A."/>
            <person name="Lucas S."/>
            <person name="Del Rio T.G."/>
            <person name="Tice H."/>
            <person name="Cheng J.F."/>
            <person name="Tapia R."/>
            <person name="Goodwin L."/>
            <person name="Pitluck S."/>
            <person name="Pagani I."/>
            <person name="Ivanova N."/>
            <person name="Mavromatis K."/>
            <person name="Mikhailova N."/>
            <person name="Pati A."/>
            <person name="Chen A."/>
            <person name="Palaniappan K."/>
            <person name="Land M."/>
            <person name="Hauser L."/>
            <person name="Chang Y.J."/>
            <person name="Jeffries C.D."/>
            <person name="Schneider S."/>
            <person name="Rohde M."/>
            <person name="Goker M."/>
            <person name="Pukall R."/>
            <person name="Woyke T."/>
            <person name="Bristow J."/>
            <person name="Eisen J.A."/>
            <person name="Markowitz V."/>
            <person name="Hugenholtz P."/>
            <person name="Kyrpides N.C."/>
            <person name="Klenk H.P."/>
            <person name="Detter J.C."/>
        </authorList>
    </citation>
    <scope>NUCLEOTIDE SEQUENCE [LARGE SCALE GENOMIC DNA]</scope>
    <source>
        <strain evidence="2">ATCC 700841 / DSM 12885 / JCM 10246 / 7p75a</strain>
    </source>
</reference>
<dbReference type="Proteomes" id="UP000008915">
    <property type="component" value="Chromosome"/>
</dbReference>
<dbReference type="AlphaFoldDB" id="E6SKG6"/>
<sequence length="90" mass="10221">MIPIGTEVEWVSQSQGWWTVKRGIVIAHLEPGQPVETVLPPGTDRRHVRGNRISKHRRYVVAVKRPKGKVTYYYTPVAEWLENGVASKDG</sequence>
<dbReference type="RefSeq" id="WP_013494459.1">
    <property type="nucleotide sequence ID" value="NC_014831.1"/>
</dbReference>